<dbReference type="Proteomes" id="UP000811492">
    <property type="component" value="Unassembled WGS sequence"/>
</dbReference>
<reference evidence="5 6" key="1">
    <citation type="submission" date="2021-02" db="EMBL/GenBank/DDBJ databases">
        <title>Draft genome and description of Leucobacter sp nov strain Marseille-Q4368.</title>
        <authorList>
            <person name="Boxberger M."/>
            <person name="La Scola B."/>
        </authorList>
    </citation>
    <scope>NUCLEOTIDE SEQUENCE [LARGE SCALE GENOMIC DNA]</scope>
    <source>
        <strain evidence="5 6">Marseille-Q4368</strain>
    </source>
</reference>
<dbReference type="PROSITE" id="PS50932">
    <property type="entry name" value="HTH_LACI_2"/>
    <property type="match status" value="1"/>
</dbReference>
<dbReference type="SMART" id="SM00354">
    <property type="entry name" value="HTH_LACI"/>
    <property type="match status" value="1"/>
</dbReference>
<dbReference type="InterPro" id="IPR010982">
    <property type="entry name" value="Lambda_DNA-bd_dom_sf"/>
</dbReference>
<dbReference type="GO" id="GO:0003677">
    <property type="term" value="F:DNA binding"/>
    <property type="evidence" value="ECO:0007669"/>
    <property type="project" value="UniProtKB-KW"/>
</dbReference>
<dbReference type="CDD" id="cd01392">
    <property type="entry name" value="HTH_LacI"/>
    <property type="match status" value="1"/>
</dbReference>
<keyword evidence="2 5" id="KW-0238">DNA-binding</keyword>
<feature type="domain" description="HTH lacI-type" evidence="4">
    <location>
        <begin position="11"/>
        <end position="65"/>
    </location>
</feature>
<dbReference type="Gene3D" id="3.40.50.2300">
    <property type="match status" value="2"/>
</dbReference>
<dbReference type="RefSeq" id="WP_211649694.1">
    <property type="nucleotide sequence ID" value="NZ_JAFEVO010000001.1"/>
</dbReference>
<dbReference type="InterPro" id="IPR046335">
    <property type="entry name" value="LacI/GalR-like_sensor"/>
</dbReference>
<sequence length="352" mass="37049">MSTREPAPRRPTMRDVAARVGLSRQLVSIVLRGAPGASDASRERILAAAHELGYHPDDSARMLRRRRSGQLGVLFTVRQPFEVDLVDALYRRADEHGFTLALGAIGEQRDLETALSGLMRQRIEGLIVLDAGTGGHEITGLPSGLPALLLGGPTSPDAHDRIDIENERGISLAVEHLSALGHTRIAYLGAASGPNAASRLAGYQRAMASRGLPGRVVPSDFTELGGHRAALSLLADGSVREHNRGGGGTADAPGRVTALVCMNDHCAIGALQTLVRAGVRVPEEVSIVGFDDSSAAALPYVALTSVRPDPDHLAQLAVETLRARLADPGAPAVRRQVAPTLCTRASTGAMRT</sequence>
<dbReference type="SUPFAM" id="SSF47413">
    <property type="entry name" value="lambda repressor-like DNA-binding domains"/>
    <property type="match status" value="1"/>
</dbReference>
<evidence type="ECO:0000313" key="5">
    <source>
        <dbReference type="EMBL" id="MBS3182701.1"/>
    </source>
</evidence>
<evidence type="ECO:0000313" key="6">
    <source>
        <dbReference type="Proteomes" id="UP000811492"/>
    </source>
</evidence>
<dbReference type="Gene3D" id="1.10.260.40">
    <property type="entry name" value="lambda repressor-like DNA-binding domains"/>
    <property type="match status" value="1"/>
</dbReference>
<proteinExistence type="predicted"/>
<dbReference type="InterPro" id="IPR028082">
    <property type="entry name" value="Peripla_BP_I"/>
</dbReference>
<keyword evidence="6" id="KW-1185">Reference proteome</keyword>
<name>A0ABS5M7T9_9MICO</name>
<dbReference type="EMBL" id="JAFEVO010000001">
    <property type="protein sequence ID" value="MBS3182701.1"/>
    <property type="molecule type" value="Genomic_DNA"/>
</dbReference>
<accession>A0ABS5M7T9</accession>
<dbReference type="Pfam" id="PF13377">
    <property type="entry name" value="Peripla_BP_3"/>
    <property type="match status" value="1"/>
</dbReference>
<evidence type="ECO:0000259" key="4">
    <source>
        <dbReference type="PROSITE" id="PS50932"/>
    </source>
</evidence>
<dbReference type="Pfam" id="PF00356">
    <property type="entry name" value="LacI"/>
    <property type="match status" value="1"/>
</dbReference>
<evidence type="ECO:0000256" key="1">
    <source>
        <dbReference type="ARBA" id="ARBA00023015"/>
    </source>
</evidence>
<dbReference type="PANTHER" id="PTHR30146">
    <property type="entry name" value="LACI-RELATED TRANSCRIPTIONAL REPRESSOR"/>
    <property type="match status" value="1"/>
</dbReference>
<evidence type="ECO:0000256" key="3">
    <source>
        <dbReference type="ARBA" id="ARBA00023163"/>
    </source>
</evidence>
<dbReference type="CDD" id="cd06267">
    <property type="entry name" value="PBP1_LacI_sugar_binding-like"/>
    <property type="match status" value="1"/>
</dbReference>
<protein>
    <submittedName>
        <fullName evidence="5">LacI family DNA-binding transcriptional regulator</fullName>
    </submittedName>
</protein>
<dbReference type="SUPFAM" id="SSF53822">
    <property type="entry name" value="Periplasmic binding protein-like I"/>
    <property type="match status" value="1"/>
</dbReference>
<evidence type="ECO:0000256" key="2">
    <source>
        <dbReference type="ARBA" id="ARBA00023125"/>
    </source>
</evidence>
<comment type="caution">
    <text evidence="5">The sequence shown here is derived from an EMBL/GenBank/DDBJ whole genome shotgun (WGS) entry which is preliminary data.</text>
</comment>
<keyword evidence="3" id="KW-0804">Transcription</keyword>
<dbReference type="PANTHER" id="PTHR30146:SF109">
    <property type="entry name" value="HTH-TYPE TRANSCRIPTIONAL REGULATOR GALS"/>
    <property type="match status" value="1"/>
</dbReference>
<organism evidence="5 6">
    <name type="scientific">Leucobacter manosquensis</name>
    <dbReference type="NCBI Taxonomy" id="2810611"/>
    <lineage>
        <taxon>Bacteria</taxon>
        <taxon>Bacillati</taxon>
        <taxon>Actinomycetota</taxon>
        <taxon>Actinomycetes</taxon>
        <taxon>Micrococcales</taxon>
        <taxon>Microbacteriaceae</taxon>
        <taxon>Leucobacter</taxon>
    </lineage>
</organism>
<gene>
    <name evidence="5" type="ORF">JSQ98_10955</name>
</gene>
<keyword evidence="1" id="KW-0805">Transcription regulation</keyword>
<dbReference type="InterPro" id="IPR000843">
    <property type="entry name" value="HTH_LacI"/>
</dbReference>